<dbReference type="InterPro" id="IPR023603">
    <property type="entry name" value="Low_specificity_L-TA-like"/>
</dbReference>
<evidence type="ECO:0000256" key="6">
    <source>
        <dbReference type="SAM" id="MobiDB-lite"/>
    </source>
</evidence>
<protein>
    <recommendedName>
        <fullName evidence="7">Aromatic amino acid beta-eliminating lyase/threonine aldolase domain-containing protein</fullName>
    </recommendedName>
</protein>
<evidence type="ECO:0000256" key="4">
    <source>
        <dbReference type="ARBA" id="ARBA00023239"/>
    </source>
</evidence>
<reference evidence="8" key="1">
    <citation type="journal article" date="2020" name="Nat. Commun.">
        <title>Large-scale genome sequencing of mycorrhizal fungi provides insights into the early evolution of symbiotic traits.</title>
        <authorList>
            <person name="Miyauchi S."/>
            <person name="Kiss E."/>
            <person name="Kuo A."/>
            <person name="Drula E."/>
            <person name="Kohler A."/>
            <person name="Sanchez-Garcia M."/>
            <person name="Morin E."/>
            <person name="Andreopoulos B."/>
            <person name="Barry K.W."/>
            <person name="Bonito G."/>
            <person name="Buee M."/>
            <person name="Carver A."/>
            <person name="Chen C."/>
            <person name="Cichocki N."/>
            <person name="Clum A."/>
            <person name="Culley D."/>
            <person name="Crous P.W."/>
            <person name="Fauchery L."/>
            <person name="Girlanda M."/>
            <person name="Hayes R.D."/>
            <person name="Keri Z."/>
            <person name="LaButti K."/>
            <person name="Lipzen A."/>
            <person name="Lombard V."/>
            <person name="Magnuson J."/>
            <person name="Maillard F."/>
            <person name="Murat C."/>
            <person name="Nolan M."/>
            <person name="Ohm R.A."/>
            <person name="Pangilinan J."/>
            <person name="Pereira M.F."/>
            <person name="Perotto S."/>
            <person name="Peter M."/>
            <person name="Pfister S."/>
            <person name="Riley R."/>
            <person name="Sitrit Y."/>
            <person name="Stielow J.B."/>
            <person name="Szollosi G."/>
            <person name="Zifcakova L."/>
            <person name="Stursova M."/>
            <person name="Spatafora J.W."/>
            <person name="Tedersoo L."/>
            <person name="Vaario L.M."/>
            <person name="Yamada A."/>
            <person name="Yan M."/>
            <person name="Wang P."/>
            <person name="Xu J."/>
            <person name="Bruns T."/>
            <person name="Baldrian P."/>
            <person name="Vilgalys R."/>
            <person name="Dunand C."/>
            <person name="Henrissat B."/>
            <person name="Grigoriev I.V."/>
            <person name="Hibbett D."/>
            <person name="Nagy L.G."/>
            <person name="Martin F.M."/>
        </authorList>
    </citation>
    <scope>NUCLEOTIDE SEQUENCE</scope>
    <source>
        <strain evidence="8">UP504</strain>
    </source>
</reference>
<dbReference type="InterPro" id="IPR015424">
    <property type="entry name" value="PyrdxlP-dep_Trfase"/>
</dbReference>
<feature type="modified residue" description="N6-(pyridoxal phosphate)lysine" evidence="5">
    <location>
        <position position="227"/>
    </location>
</feature>
<dbReference type="GO" id="GO:0006567">
    <property type="term" value="P:L-threonine catabolic process"/>
    <property type="evidence" value="ECO:0007669"/>
    <property type="project" value="TreeGrafter"/>
</dbReference>
<keyword evidence="3" id="KW-0663">Pyridoxal phosphate</keyword>
<evidence type="ECO:0000256" key="5">
    <source>
        <dbReference type="PIRSR" id="PIRSR017617-1"/>
    </source>
</evidence>
<dbReference type="SUPFAM" id="SSF53383">
    <property type="entry name" value="PLP-dependent transferases"/>
    <property type="match status" value="1"/>
</dbReference>
<dbReference type="PANTHER" id="PTHR48097">
    <property type="entry name" value="L-THREONINE ALDOLASE-RELATED"/>
    <property type="match status" value="1"/>
</dbReference>
<accession>A0A9P6AYD2</accession>
<dbReference type="InterPro" id="IPR015421">
    <property type="entry name" value="PyrdxlP-dep_Trfase_major"/>
</dbReference>
<evidence type="ECO:0000256" key="3">
    <source>
        <dbReference type="ARBA" id="ARBA00022898"/>
    </source>
</evidence>
<dbReference type="PIRSF" id="PIRSF017617">
    <property type="entry name" value="Thr_aldolase"/>
    <property type="match status" value="1"/>
</dbReference>
<dbReference type="PANTHER" id="PTHR48097:SF9">
    <property type="entry name" value="L-THREONINE ALDOLASE"/>
    <property type="match status" value="1"/>
</dbReference>
<feature type="region of interest" description="Disordered" evidence="6">
    <location>
        <begin position="367"/>
        <end position="386"/>
    </location>
</feature>
<proteinExistence type="inferred from homology"/>
<sequence>MNRCARYLRLPGNVTSIRLASSITGSPAARDFRSDTVTTPTKSMFDAMALSSLGDDGYGEDTTTNTFEHEIASSLGHEAGVFVASGTMGNQLATRSLLSRPPHSILGDHRSHILNWEAGGAASLSQAMTQSIVPRNGVYLTLEDIQRSVIISDDVHDAPTRLIALENTLGGAIMPLAEVQKISAFARSRGIKLHLDGARLWHAVAAGAGTLKEYGSAVDTVSLCFSKGLGAPIGSVLVGSAITIKHARWVRKSVGGGMRQIGILVNAAKSALAENFPERLVATHVKAKYIEERLFELGVKTVLPVDTSMLFLDLEGAGIQSSWLVEEGAKRGLRLGEGGRIVVHHQISDEAVTSLIETVEAVLQQKREGKRVSGNKEERQYGAMNH</sequence>
<dbReference type="Pfam" id="PF01212">
    <property type="entry name" value="Beta_elim_lyase"/>
    <property type="match status" value="1"/>
</dbReference>
<dbReference type="GO" id="GO:0005829">
    <property type="term" value="C:cytosol"/>
    <property type="evidence" value="ECO:0007669"/>
    <property type="project" value="TreeGrafter"/>
</dbReference>
<evidence type="ECO:0000256" key="1">
    <source>
        <dbReference type="ARBA" id="ARBA00001933"/>
    </source>
</evidence>
<evidence type="ECO:0000313" key="8">
    <source>
        <dbReference type="EMBL" id="KAF9513031.1"/>
    </source>
</evidence>
<dbReference type="Gene3D" id="3.90.1150.10">
    <property type="entry name" value="Aspartate Aminotransferase, domain 1"/>
    <property type="match status" value="1"/>
</dbReference>
<keyword evidence="4" id="KW-0456">Lyase</keyword>
<dbReference type="OrthoDB" id="10261951at2759"/>
<dbReference type="GO" id="GO:0006545">
    <property type="term" value="P:glycine biosynthetic process"/>
    <property type="evidence" value="ECO:0007669"/>
    <property type="project" value="TreeGrafter"/>
</dbReference>
<dbReference type="InterPro" id="IPR015422">
    <property type="entry name" value="PyrdxlP-dep_Trfase_small"/>
</dbReference>
<dbReference type="InterPro" id="IPR001597">
    <property type="entry name" value="ArAA_b-elim_lyase/Thr_aldolase"/>
</dbReference>
<name>A0A9P6AYD2_9AGAM</name>
<comment type="cofactor">
    <cofactor evidence="1">
        <name>pyridoxal 5'-phosphate</name>
        <dbReference type="ChEBI" id="CHEBI:597326"/>
    </cofactor>
</comment>
<evidence type="ECO:0000259" key="7">
    <source>
        <dbReference type="Pfam" id="PF01212"/>
    </source>
</evidence>
<dbReference type="Gene3D" id="3.40.640.10">
    <property type="entry name" value="Type I PLP-dependent aspartate aminotransferase-like (Major domain)"/>
    <property type="match status" value="1"/>
</dbReference>
<dbReference type="Proteomes" id="UP000886523">
    <property type="component" value="Unassembled WGS sequence"/>
</dbReference>
<feature type="domain" description="Aromatic amino acid beta-eliminating lyase/threonine aldolase" evidence="7">
    <location>
        <begin position="31"/>
        <end position="314"/>
    </location>
</feature>
<evidence type="ECO:0000313" key="9">
    <source>
        <dbReference type="Proteomes" id="UP000886523"/>
    </source>
</evidence>
<evidence type="ECO:0000256" key="2">
    <source>
        <dbReference type="ARBA" id="ARBA00006966"/>
    </source>
</evidence>
<dbReference type="EMBL" id="MU128978">
    <property type="protein sequence ID" value="KAF9513031.1"/>
    <property type="molecule type" value="Genomic_DNA"/>
</dbReference>
<dbReference type="GO" id="GO:0008732">
    <property type="term" value="F:L-allo-threonine aldolase activity"/>
    <property type="evidence" value="ECO:0007669"/>
    <property type="project" value="TreeGrafter"/>
</dbReference>
<gene>
    <name evidence="8" type="ORF">BS47DRAFT_1372646</name>
</gene>
<dbReference type="AlphaFoldDB" id="A0A9P6AYD2"/>
<dbReference type="FunFam" id="3.40.640.10:FF:000030">
    <property type="entry name" value="Low-specificity L-threonine aldolase"/>
    <property type="match status" value="1"/>
</dbReference>
<organism evidence="8 9">
    <name type="scientific">Hydnum rufescens UP504</name>
    <dbReference type="NCBI Taxonomy" id="1448309"/>
    <lineage>
        <taxon>Eukaryota</taxon>
        <taxon>Fungi</taxon>
        <taxon>Dikarya</taxon>
        <taxon>Basidiomycota</taxon>
        <taxon>Agaricomycotina</taxon>
        <taxon>Agaricomycetes</taxon>
        <taxon>Cantharellales</taxon>
        <taxon>Hydnaceae</taxon>
        <taxon>Hydnum</taxon>
    </lineage>
</organism>
<comment type="caution">
    <text evidence="8">The sequence shown here is derived from an EMBL/GenBank/DDBJ whole genome shotgun (WGS) entry which is preliminary data.</text>
</comment>
<keyword evidence="9" id="KW-1185">Reference proteome</keyword>
<comment type="similarity">
    <text evidence="2">Belongs to the threonine aldolase family.</text>
</comment>
<feature type="compositionally biased region" description="Basic and acidic residues" evidence="6">
    <location>
        <begin position="367"/>
        <end position="380"/>
    </location>
</feature>
<dbReference type="NCBIfam" id="NF041359">
    <property type="entry name" value="GntG_guanitoxin"/>
    <property type="match status" value="1"/>
</dbReference>